<proteinExistence type="predicted"/>
<gene>
    <name evidence="1" type="ORF">QF118_02955</name>
</gene>
<dbReference type="InterPro" id="IPR036250">
    <property type="entry name" value="AcylCo_DH-like_C"/>
</dbReference>
<evidence type="ECO:0000313" key="1">
    <source>
        <dbReference type="EMBL" id="WGW04526.1"/>
    </source>
</evidence>
<reference evidence="1 2" key="1">
    <citation type="submission" date="2023-05" db="EMBL/GenBank/DDBJ databases">
        <title>YMD87, complete Genome.</title>
        <authorList>
            <person name="Zhang J."/>
            <person name="Xu X."/>
        </authorList>
    </citation>
    <scope>NUCLEOTIDE SEQUENCE [LARGE SCALE GENOMIC DNA]</scope>
    <source>
        <strain evidence="1 2">YMD87</strain>
    </source>
</reference>
<protein>
    <recommendedName>
        <fullName evidence="3">Acyl-CoA dehydrogenase/oxidase C-terminal domain-containing protein</fullName>
    </recommendedName>
</protein>
<name>A0ABY8QIP3_9RHOB</name>
<dbReference type="Gene3D" id="1.20.140.10">
    <property type="entry name" value="Butyryl-CoA Dehydrogenase, subunit A, domain 3"/>
    <property type="match status" value="1"/>
</dbReference>
<evidence type="ECO:0008006" key="3">
    <source>
        <dbReference type="Google" id="ProtNLM"/>
    </source>
</evidence>
<organism evidence="1 2">
    <name type="scientific">Tropicibacter oceani</name>
    <dbReference type="NCBI Taxonomy" id="3058420"/>
    <lineage>
        <taxon>Bacteria</taxon>
        <taxon>Pseudomonadati</taxon>
        <taxon>Pseudomonadota</taxon>
        <taxon>Alphaproteobacteria</taxon>
        <taxon>Rhodobacterales</taxon>
        <taxon>Roseobacteraceae</taxon>
        <taxon>Tropicibacter</taxon>
    </lineage>
</organism>
<evidence type="ECO:0000313" key="2">
    <source>
        <dbReference type="Proteomes" id="UP001241605"/>
    </source>
</evidence>
<dbReference type="RefSeq" id="WP_282301161.1">
    <property type="nucleotide sequence ID" value="NZ_CP124616.1"/>
</dbReference>
<sequence length="219" mass="23102">MWAHKACDEVITQARTRDAASGALALGQFVTGRPCHVALGGVYLRRCDDNETPVLDSAGNPLPVAGVVFPDPSLAVLGIEAVRLPGGPSMALDRRARVGAVLWRIGVLLKMLDTAFAHLSTRESGGQKTLQHQLVKATFTECFSLAEQLRLEAPHWLGAAEVPDLSDPHARLTAATCKAAKLMGGHGYLRGSLNSLECLSLCVSSLTNAAVQAQSRAAA</sequence>
<accession>A0ABY8QIP3</accession>
<dbReference type="EMBL" id="CP124616">
    <property type="protein sequence ID" value="WGW04526.1"/>
    <property type="molecule type" value="Genomic_DNA"/>
</dbReference>
<dbReference type="Proteomes" id="UP001241605">
    <property type="component" value="Chromosome"/>
</dbReference>
<dbReference type="SUPFAM" id="SSF47203">
    <property type="entry name" value="Acyl-CoA dehydrogenase C-terminal domain-like"/>
    <property type="match status" value="1"/>
</dbReference>
<keyword evidence="2" id="KW-1185">Reference proteome</keyword>